<keyword evidence="1" id="KW-0804">Transcription</keyword>
<keyword evidence="1" id="KW-0240">DNA-directed RNA polymerase</keyword>
<dbReference type="GO" id="GO:0003700">
    <property type="term" value="F:DNA-binding transcription factor activity"/>
    <property type="evidence" value="ECO:0007669"/>
    <property type="project" value="InterPro"/>
</dbReference>
<dbReference type="InterPro" id="IPR013325">
    <property type="entry name" value="RNA_pol_sigma_r2"/>
</dbReference>
<comment type="caution">
    <text evidence="1">The sequence shown here is derived from an EMBL/GenBank/DDBJ whole genome shotgun (WGS) entry which is preliminary data.</text>
</comment>
<proteinExistence type="predicted"/>
<accession>A0A7W9ST14</accession>
<dbReference type="Gene3D" id="1.10.1740.10">
    <property type="match status" value="1"/>
</dbReference>
<name>A0A7W9ST14_ARMRO</name>
<dbReference type="SUPFAM" id="SSF88946">
    <property type="entry name" value="Sigma2 domain of RNA polymerase sigma factors"/>
    <property type="match status" value="1"/>
</dbReference>
<sequence length="260" mass="29361">MSTVIEPEESIVQLRWALRSGDSASIDRAVAPLIEALWQPLVDQARRMVRSSWRPLGLEGEDLVQEAWLRALTYLTEPAGEGIQTQEHLQRLLLRMVRQRFLDSVDRAEGRDDQEYDEGKAEAQAGQEELGEGLLWLEEGPRQQLLGALFESEEAFQAACARKPKRRRRHYQAYVLFLLATYYRTEVLASAETAAIFQRYVSLLGVASEDWRVLEQAAALPESGDSELFAAVNTVCGTTLAERGALYVFRYELGQLAGER</sequence>
<dbReference type="EMBL" id="JACHGW010000003">
    <property type="protein sequence ID" value="MBB6051478.1"/>
    <property type="molecule type" value="Genomic_DNA"/>
</dbReference>
<dbReference type="GO" id="GO:0006352">
    <property type="term" value="P:DNA-templated transcription initiation"/>
    <property type="evidence" value="ECO:0007669"/>
    <property type="project" value="InterPro"/>
</dbReference>
<gene>
    <name evidence="1" type="ORF">HNQ39_003288</name>
</gene>
<organism evidence="1 2">
    <name type="scientific">Armatimonas rosea</name>
    <dbReference type="NCBI Taxonomy" id="685828"/>
    <lineage>
        <taxon>Bacteria</taxon>
        <taxon>Bacillati</taxon>
        <taxon>Armatimonadota</taxon>
        <taxon>Armatimonadia</taxon>
        <taxon>Armatimonadales</taxon>
        <taxon>Armatimonadaceae</taxon>
        <taxon>Armatimonas</taxon>
    </lineage>
</organism>
<evidence type="ECO:0000313" key="2">
    <source>
        <dbReference type="Proteomes" id="UP000520814"/>
    </source>
</evidence>
<dbReference type="GO" id="GO:0000428">
    <property type="term" value="C:DNA-directed RNA polymerase complex"/>
    <property type="evidence" value="ECO:0007669"/>
    <property type="project" value="UniProtKB-KW"/>
</dbReference>
<reference evidence="1 2" key="1">
    <citation type="submission" date="2020-08" db="EMBL/GenBank/DDBJ databases">
        <title>Genomic Encyclopedia of Type Strains, Phase IV (KMG-IV): sequencing the most valuable type-strain genomes for metagenomic binning, comparative biology and taxonomic classification.</title>
        <authorList>
            <person name="Goeker M."/>
        </authorList>
    </citation>
    <scope>NUCLEOTIDE SEQUENCE [LARGE SCALE GENOMIC DNA]</scope>
    <source>
        <strain evidence="1 2">DSM 23562</strain>
    </source>
</reference>
<protein>
    <submittedName>
        <fullName evidence="1">DNA-directed RNA polymerase specialized sigma24 family protein</fullName>
    </submittedName>
</protein>
<dbReference type="AlphaFoldDB" id="A0A7W9ST14"/>
<dbReference type="RefSeq" id="WP_184198511.1">
    <property type="nucleotide sequence ID" value="NZ_JACHGW010000003.1"/>
</dbReference>
<keyword evidence="2" id="KW-1185">Reference proteome</keyword>
<evidence type="ECO:0000313" key="1">
    <source>
        <dbReference type="EMBL" id="MBB6051478.1"/>
    </source>
</evidence>
<dbReference type="Proteomes" id="UP000520814">
    <property type="component" value="Unassembled WGS sequence"/>
</dbReference>